<keyword evidence="2" id="KW-0472">Membrane</keyword>
<evidence type="ECO:0000256" key="1">
    <source>
        <dbReference type="ARBA" id="ARBA00022593"/>
    </source>
</evidence>
<name>A0A9P4HWW1_9PEZI</name>
<comment type="caution">
    <text evidence="5">The sequence shown here is derived from an EMBL/GenBank/DDBJ whole genome shotgun (WGS) entry which is preliminary data.</text>
</comment>
<dbReference type="OrthoDB" id="10005898at2759"/>
<evidence type="ECO:0000256" key="4">
    <source>
        <dbReference type="ARBA" id="ARBA00046271"/>
    </source>
</evidence>
<feature type="non-terminal residue" evidence="5">
    <location>
        <position position="1"/>
    </location>
</feature>
<dbReference type="Pfam" id="PF05648">
    <property type="entry name" value="PEX11"/>
    <property type="match status" value="1"/>
</dbReference>
<organism evidence="5 6">
    <name type="scientific">Saccharata proteae CBS 121410</name>
    <dbReference type="NCBI Taxonomy" id="1314787"/>
    <lineage>
        <taxon>Eukaryota</taxon>
        <taxon>Fungi</taxon>
        <taxon>Dikarya</taxon>
        <taxon>Ascomycota</taxon>
        <taxon>Pezizomycotina</taxon>
        <taxon>Dothideomycetes</taxon>
        <taxon>Dothideomycetes incertae sedis</taxon>
        <taxon>Botryosphaeriales</taxon>
        <taxon>Saccharataceae</taxon>
        <taxon>Saccharata</taxon>
    </lineage>
</organism>
<dbReference type="PANTHER" id="PTHR12652:SF25">
    <property type="entry name" value="MICROBODY (PEROXISOME) PROLIFERATION PROTEIN PEROXIN 11C (EUROFUNG)"/>
    <property type="match status" value="1"/>
</dbReference>
<dbReference type="GO" id="GO:0005778">
    <property type="term" value="C:peroxisomal membrane"/>
    <property type="evidence" value="ECO:0007669"/>
    <property type="project" value="UniProtKB-SubCell"/>
</dbReference>
<dbReference type="EMBL" id="ML978718">
    <property type="protein sequence ID" value="KAF2087941.1"/>
    <property type="molecule type" value="Genomic_DNA"/>
</dbReference>
<dbReference type="Proteomes" id="UP000799776">
    <property type="component" value="Unassembled WGS sequence"/>
</dbReference>
<reference evidence="5" key="1">
    <citation type="journal article" date="2020" name="Stud. Mycol.">
        <title>101 Dothideomycetes genomes: a test case for predicting lifestyles and emergence of pathogens.</title>
        <authorList>
            <person name="Haridas S."/>
            <person name="Albert R."/>
            <person name="Binder M."/>
            <person name="Bloem J."/>
            <person name="Labutti K."/>
            <person name="Salamov A."/>
            <person name="Andreopoulos B."/>
            <person name="Baker S."/>
            <person name="Barry K."/>
            <person name="Bills G."/>
            <person name="Bluhm B."/>
            <person name="Cannon C."/>
            <person name="Castanera R."/>
            <person name="Culley D."/>
            <person name="Daum C."/>
            <person name="Ezra D."/>
            <person name="Gonzalez J."/>
            <person name="Henrissat B."/>
            <person name="Kuo A."/>
            <person name="Liang C."/>
            <person name="Lipzen A."/>
            <person name="Lutzoni F."/>
            <person name="Magnuson J."/>
            <person name="Mondo S."/>
            <person name="Nolan M."/>
            <person name="Ohm R."/>
            <person name="Pangilinan J."/>
            <person name="Park H.-J."/>
            <person name="Ramirez L."/>
            <person name="Alfaro M."/>
            <person name="Sun H."/>
            <person name="Tritt A."/>
            <person name="Yoshinaga Y."/>
            <person name="Zwiers L.-H."/>
            <person name="Turgeon B."/>
            <person name="Goodwin S."/>
            <person name="Spatafora J."/>
            <person name="Crous P."/>
            <person name="Grigoriev I."/>
        </authorList>
    </citation>
    <scope>NUCLEOTIDE SEQUENCE</scope>
    <source>
        <strain evidence="5">CBS 121410</strain>
    </source>
</reference>
<protein>
    <recommendedName>
        <fullName evidence="7">Peroxin 11C</fullName>
    </recommendedName>
</protein>
<dbReference type="PANTHER" id="PTHR12652">
    <property type="entry name" value="PEROXISOMAL BIOGENESIS FACTOR 11"/>
    <property type="match status" value="1"/>
</dbReference>
<gene>
    <name evidence="5" type="ORF">K490DRAFT_4699</name>
</gene>
<evidence type="ECO:0000313" key="6">
    <source>
        <dbReference type="Proteomes" id="UP000799776"/>
    </source>
</evidence>
<accession>A0A9P4HWW1</accession>
<sequence>LTQTLTQTDRTVIRLSRLLSTPSGTDSTLCTLSYTLTLIHATLRTRLDTHLQTLAHSIATKASSALLPGETIIASFPPTSGLRRLASTTAAVKALAGLISDFRVFVRLWGLLGIYAWARATWSQPPGDGVVKAITWAQVVVNTLYQGLENGAYLASKGVLNSEGWTGERGAKRQARWWAWSSRFWAAHVGLEFVRLGYEWRRRVVDGVETGDAEKEGKLRKMEDARWWRESISNMAYAPLTIHWSMEEGVIGESVVGLLGMVAGGVNLRERWRQT</sequence>
<dbReference type="InterPro" id="IPR008733">
    <property type="entry name" value="PEX11"/>
</dbReference>
<keyword evidence="1" id="KW-0962">Peroxisome biogenesis</keyword>
<keyword evidence="3" id="KW-0576">Peroxisome</keyword>
<feature type="non-terminal residue" evidence="5">
    <location>
        <position position="275"/>
    </location>
</feature>
<evidence type="ECO:0000313" key="5">
    <source>
        <dbReference type="EMBL" id="KAF2087941.1"/>
    </source>
</evidence>
<comment type="subcellular location">
    <subcellularLocation>
        <location evidence="4">Peroxisome membrane</location>
    </subcellularLocation>
</comment>
<evidence type="ECO:0000256" key="2">
    <source>
        <dbReference type="ARBA" id="ARBA00023136"/>
    </source>
</evidence>
<dbReference type="AlphaFoldDB" id="A0A9P4HWW1"/>
<evidence type="ECO:0000256" key="3">
    <source>
        <dbReference type="ARBA" id="ARBA00023140"/>
    </source>
</evidence>
<dbReference type="GO" id="GO:0016559">
    <property type="term" value="P:peroxisome fission"/>
    <property type="evidence" value="ECO:0007669"/>
    <property type="project" value="InterPro"/>
</dbReference>
<evidence type="ECO:0008006" key="7">
    <source>
        <dbReference type="Google" id="ProtNLM"/>
    </source>
</evidence>
<keyword evidence="6" id="KW-1185">Reference proteome</keyword>
<proteinExistence type="predicted"/>